<geneLocation type="mitochondrion" evidence="12"/>
<evidence type="ECO:0000313" key="12">
    <source>
        <dbReference type="EMBL" id="ABB92708.1"/>
    </source>
</evidence>
<keyword evidence="6 11" id="KW-1133">Transmembrane helix</keyword>
<accession>Q0H2F3</accession>
<dbReference type="AlphaFoldDB" id="Q0H2F3"/>
<gene>
    <name evidence="12" type="primary">nd4L</name>
</gene>
<evidence type="ECO:0000256" key="2">
    <source>
        <dbReference type="ARBA" id="ARBA00010519"/>
    </source>
</evidence>
<organism evidence="12">
    <name type="scientific">Vanhornia eucnemidarum</name>
    <dbReference type="NCBI Taxonomy" id="32432"/>
    <lineage>
        <taxon>Eukaryota</taxon>
        <taxon>Metazoa</taxon>
        <taxon>Ecdysozoa</taxon>
        <taxon>Arthropoda</taxon>
        <taxon>Hexapoda</taxon>
        <taxon>Insecta</taxon>
        <taxon>Pterygota</taxon>
        <taxon>Neoptera</taxon>
        <taxon>Endopterygota</taxon>
        <taxon>Hymenoptera</taxon>
        <taxon>Apocrita</taxon>
        <taxon>Proctotrupomorpha</taxon>
        <taxon>Proctotrupoidea</taxon>
        <taxon>Vanhorniidae</taxon>
        <taxon>Vanhornia</taxon>
    </lineage>
</organism>
<keyword evidence="12" id="KW-0496">Mitochondrion</keyword>
<dbReference type="GO" id="GO:0008137">
    <property type="term" value="F:NADH dehydrogenase (ubiquinone) activity"/>
    <property type="evidence" value="ECO:0007669"/>
    <property type="project" value="UniProtKB-EC"/>
</dbReference>
<dbReference type="InterPro" id="IPR039428">
    <property type="entry name" value="NUOK/Mnh_C1-like"/>
</dbReference>
<proteinExistence type="inferred from homology"/>
<evidence type="ECO:0000256" key="1">
    <source>
        <dbReference type="ARBA" id="ARBA00004141"/>
    </source>
</evidence>
<evidence type="ECO:0000256" key="6">
    <source>
        <dbReference type="ARBA" id="ARBA00022989"/>
    </source>
</evidence>
<dbReference type="Pfam" id="PF00420">
    <property type="entry name" value="Oxidored_q2"/>
    <property type="match status" value="1"/>
</dbReference>
<name>Q0H2F3_9HYME</name>
<evidence type="ECO:0000256" key="9">
    <source>
        <dbReference type="ARBA" id="ARBA00031586"/>
    </source>
</evidence>
<feature type="transmembrane region" description="Helical" evidence="11">
    <location>
        <begin position="6"/>
        <end position="24"/>
    </location>
</feature>
<protein>
    <recommendedName>
        <fullName evidence="3">NADH-ubiquinone oxidoreductase chain 4L</fullName>
    </recommendedName>
    <alternativeName>
        <fullName evidence="9">NADH dehydrogenase subunit 4L</fullName>
    </alternativeName>
</protein>
<comment type="subcellular location">
    <subcellularLocation>
        <location evidence="1">Membrane</location>
        <topology evidence="1">Multi-pass membrane protein</topology>
    </subcellularLocation>
</comment>
<feature type="transmembrane region" description="Helical" evidence="11">
    <location>
        <begin position="56"/>
        <end position="81"/>
    </location>
</feature>
<evidence type="ECO:0000256" key="4">
    <source>
        <dbReference type="ARBA" id="ARBA00022692"/>
    </source>
</evidence>
<reference evidence="12" key="1">
    <citation type="journal article" date="2006" name="Genome">
        <title>Mitochondrial genomes of Vanhornia eucnemidarum (Apocrita: Vanhorniidae) and Primeuchroeus spp. (Aculeata: Chrysididae): Evidence of rearranged mitochondrial genomes within the Apocrita (Insecta: Hymenoptera).</title>
        <authorList>
            <person name="Castro L.R."/>
            <person name="Ruberu K."/>
            <person name="Dowton M."/>
        </authorList>
    </citation>
    <scope>NUCLEOTIDE SEQUENCE</scope>
</reference>
<dbReference type="GO" id="GO:0016020">
    <property type="term" value="C:membrane"/>
    <property type="evidence" value="ECO:0007669"/>
    <property type="project" value="UniProtKB-SubCell"/>
</dbReference>
<evidence type="ECO:0000256" key="11">
    <source>
        <dbReference type="SAM" id="Phobius"/>
    </source>
</evidence>
<evidence type="ECO:0000256" key="10">
    <source>
        <dbReference type="ARBA" id="ARBA00049551"/>
    </source>
</evidence>
<dbReference type="EMBL" id="DQ302100">
    <property type="protein sequence ID" value="ABB92708.1"/>
    <property type="molecule type" value="Genomic_DNA"/>
</dbReference>
<comment type="catalytic activity">
    <reaction evidence="10">
        <text>a ubiquinone + NADH + 5 H(+)(in) = a ubiquinol + NAD(+) + 4 H(+)(out)</text>
        <dbReference type="Rhea" id="RHEA:29091"/>
        <dbReference type="Rhea" id="RHEA-COMP:9565"/>
        <dbReference type="Rhea" id="RHEA-COMP:9566"/>
        <dbReference type="ChEBI" id="CHEBI:15378"/>
        <dbReference type="ChEBI" id="CHEBI:16389"/>
        <dbReference type="ChEBI" id="CHEBI:17976"/>
        <dbReference type="ChEBI" id="CHEBI:57540"/>
        <dbReference type="ChEBI" id="CHEBI:57945"/>
        <dbReference type="EC" id="7.1.1.2"/>
    </reaction>
</comment>
<comment type="similarity">
    <text evidence="2">Belongs to the complex I subunit 4L family.</text>
</comment>
<keyword evidence="4 11" id="KW-0812">Transmembrane</keyword>
<evidence type="ECO:0000256" key="3">
    <source>
        <dbReference type="ARBA" id="ARBA00016612"/>
    </source>
</evidence>
<keyword evidence="7" id="KW-0520">NAD</keyword>
<keyword evidence="5" id="KW-1278">Translocase</keyword>
<evidence type="ECO:0000256" key="8">
    <source>
        <dbReference type="ARBA" id="ARBA00023136"/>
    </source>
</evidence>
<evidence type="ECO:0000256" key="7">
    <source>
        <dbReference type="ARBA" id="ARBA00023027"/>
    </source>
</evidence>
<evidence type="ECO:0000256" key="5">
    <source>
        <dbReference type="ARBA" id="ARBA00022967"/>
    </source>
</evidence>
<keyword evidence="8 11" id="KW-0472">Membrane</keyword>
<sequence>MLNFSVNISMIFFFMSCSFYFYMYKYILLTLLSLEFISLSLIFNMYNLFIQMDSNIIMILYMMVFSICEGVLGLSLLVMYIRLDGEDMLDLMNLILW</sequence>
<dbReference type="Gene3D" id="1.10.287.3510">
    <property type="match status" value="1"/>
</dbReference>
<feature type="transmembrane region" description="Helical" evidence="11">
    <location>
        <begin position="31"/>
        <end position="50"/>
    </location>
</feature>